<feature type="transmembrane region" description="Helical" evidence="6">
    <location>
        <begin position="255"/>
        <end position="278"/>
    </location>
</feature>
<evidence type="ECO:0000256" key="6">
    <source>
        <dbReference type="SAM" id="Phobius"/>
    </source>
</evidence>
<feature type="transmembrane region" description="Helical" evidence="6">
    <location>
        <begin position="483"/>
        <end position="503"/>
    </location>
</feature>
<feature type="transmembrane region" description="Helical" evidence="6">
    <location>
        <begin position="57"/>
        <end position="78"/>
    </location>
</feature>
<feature type="transmembrane region" description="Helical" evidence="6">
    <location>
        <begin position="290"/>
        <end position="313"/>
    </location>
</feature>
<gene>
    <name evidence="9" type="ORF">ACFS5M_04685</name>
</gene>
<reference evidence="10" key="1">
    <citation type="journal article" date="2019" name="Int. J. Syst. Evol. Microbiol.">
        <title>The Global Catalogue of Microorganisms (GCM) 10K type strain sequencing project: providing services to taxonomists for standard genome sequencing and annotation.</title>
        <authorList>
            <consortium name="The Broad Institute Genomics Platform"/>
            <consortium name="The Broad Institute Genome Sequencing Center for Infectious Disease"/>
            <person name="Wu L."/>
            <person name="Ma J."/>
        </authorList>
    </citation>
    <scope>NUCLEOTIDE SEQUENCE [LARGE SCALE GENOMIC DNA]</scope>
    <source>
        <strain evidence="10">KCTC 32141</strain>
    </source>
</reference>
<feature type="transmembrane region" description="Helical" evidence="6">
    <location>
        <begin position="509"/>
        <end position="527"/>
    </location>
</feature>
<keyword evidence="5 6" id="KW-0472">Membrane</keyword>
<dbReference type="PANTHER" id="PTHR30619">
    <property type="entry name" value="DNA INTERNALIZATION/COMPETENCE PROTEIN COMEC/REC2"/>
    <property type="match status" value="1"/>
</dbReference>
<feature type="transmembrane region" description="Helical" evidence="6">
    <location>
        <begin position="360"/>
        <end position="379"/>
    </location>
</feature>
<dbReference type="InterPro" id="IPR004477">
    <property type="entry name" value="ComEC_N"/>
</dbReference>
<accession>A0ABW5WNU4</accession>
<feature type="transmembrane region" description="Helical" evidence="6">
    <location>
        <begin position="423"/>
        <end position="445"/>
    </location>
</feature>
<comment type="subcellular location">
    <subcellularLocation>
        <location evidence="1">Cell membrane</location>
        <topology evidence="1">Multi-pass membrane protein</topology>
    </subcellularLocation>
</comment>
<feature type="transmembrane region" description="Helical" evidence="6">
    <location>
        <begin position="391"/>
        <end position="411"/>
    </location>
</feature>
<feature type="transmembrane region" description="Helical" evidence="6">
    <location>
        <begin position="31"/>
        <end position="50"/>
    </location>
</feature>
<dbReference type="InterPro" id="IPR052159">
    <property type="entry name" value="Competence_DNA_uptake"/>
</dbReference>
<evidence type="ECO:0000256" key="1">
    <source>
        <dbReference type="ARBA" id="ARBA00004651"/>
    </source>
</evidence>
<dbReference type="Pfam" id="PF13567">
    <property type="entry name" value="DUF4131"/>
    <property type="match status" value="1"/>
</dbReference>
<feature type="transmembrane region" description="Helical" evidence="6">
    <location>
        <begin position="333"/>
        <end position="353"/>
    </location>
</feature>
<evidence type="ECO:0000259" key="8">
    <source>
        <dbReference type="Pfam" id="PF13567"/>
    </source>
</evidence>
<feature type="domain" description="ComEC/Rec2-related protein" evidence="7">
    <location>
        <begin position="235"/>
        <end position="499"/>
    </location>
</feature>
<dbReference type="NCBIfam" id="TIGR00360">
    <property type="entry name" value="ComEC_N-term"/>
    <property type="match status" value="1"/>
</dbReference>
<protein>
    <submittedName>
        <fullName evidence="9">ComEC/Rec2 family competence protein</fullName>
    </submittedName>
</protein>
<evidence type="ECO:0000313" key="10">
    <source>
        <dbReference type="Proteomes" id="UP001597533"/>
    </source>
</evidence>
<evidence type="ECO:0000313" key="9">
    <source>
        <dbReference type="EMBL" id="MFD2822953.1"/>
    </source>
</evidence>
<evidence type="ECO:0000259" key="7">
    <source>
        <dbReference type="Pfam" id="PF03772"/>
    </source>
</evidence>
<dbReference type="Pfam" id="PF03772">
    <property type="entry name" value="Competence"/>
    <property type="match status" value="1"/>
</dbReference>
<keyword evidence="2" id="KW-1003">Cell membrane</keyword>
<proteinExistence type="predicted"/>
<sequence length="677" mass="77422">MKLINFTIIKLCACLIVGILIAQTFSISTALISLIAIILLTILSLLLYVAKKQFNKTIWFGVTTYITTIFIGITSTNFHNQKHFSNHYTHNYSFKNDSVTPITFRIKKVLKSGFYHDKYIIEILQIASEKTSGKALLNIPKDHLTKPLNVDAIYNTSERFTDINSALNPNQFDYKAYLEKQYIYHQLFVSPKTLFHVSDNIHTLNGYANKLRNTINQKLQLYHFKSDELAIINALILGQRQNIDKAVYTNYINAGAVHILAVSGLHIGILLLILNGFFKPLERLKHGKTIKMVLIILLLWSYALIAGASASVIRASTMFSIVAIGMHLKRPSNIYNTLAISVFFILLFKPLFLFDVGFQLSYLAVLAIVSIQPILYNIWKPKFWLPDKLWQILTVTLAAQFGVLPISFFYFHQFPGLFWLSNIIIIPLLGLILTTGIIIIIMASLNILPQLLADCFGEVISLMNTFFGWIAKQDQFIIKDISFSLLHVFTSYFIIITLISLYINRSHKSIIAFCISIISLQAASVYTKYKNSNDAFIIFYKSRHTVIAQKHHKRLDIFHNLDTIKYNEVVSDYLVANYIHHVTEDTLQDLFVYKNKTIFLVDSLGVYNIKTINPDYVLLYNSPKINLERLMDSLQPKGIIADGSNYKSYITRWESSCKKRKLPFYQTGKTGAFILSD</sequence>
<evidence type="ECO:0000256" key="5">
    <source>
        <dbReference type="ARBA" id="ARBA00023136"/>
    </source>
</evidence>
<organism evidence="9 10">
    <name type="scientific">Lacinutrix iliipiscaria</name>
    <dbReference type="NCBI Taxonomy" id="1230532"/>
    <lineage>
        <taxon>Bacteria</taxon>
        <taxon>Pseudomonadati</taxon>
        <taxon>Bacteroidota</taxon>
        <taxon>Flavobacteriia</taxon>
        <taxon>Flavobacteriales</taxon>
        <taxon>Flavobacteriaceae</taxon>
        <taxon>Lacinutrix</taxon>
    </lineage>
</organism>
<comment type="caution">
    <text evidence="9">The sequence shown here is derived from an EMBL/GenBank/DDBJ whole genome shotgun (WGS) entry which is preliminary data.</text>
</comment>
<evidence type="ECO:0000256" key="2">
    <source>
        <dbReference type="ARBA" id="ARBA00022475"/>
    </source>
</evidence>
<evidence type="ECO:0000256" key="3">
    <source>
        <dbReference type="ARBA" id="ARBA00022692"/>
    </source>
</evidence>
<evidence type="ECO:0000256" key="4">
    <source>
        <dbReference type="ARBA" id="ARBA00022989"/>
    </source>
</evidence>
<dbReference type="Proteomes" id="UP001597533">
    <property type="component" value="Unassembled WGS sequence"/>
</dbReference>
<dbReference type="InterPro" id="IPR025405">
    <property type="entry name" value="DUF4131"/>
</dbReference>
<keyword evidence="10" id="KW-1185">Reference proteome</keyword>
<feature type="domain" description="DUF4131" evidence="8">
    <location>
        <begin position="34"/>
        <end position="192"/>
    </location>
</feature>
<keyword evidence="4 6" id="KW-1133">Transmembrane helix</keyword>
<dbReference type="RefSeq" id="WP_183486304.1">
    <property type="nucleotide sequence ID" value="NZ_JBHUOV010000001.1"/>
</dbReference>
<keyword evidence="3 6" id="KW-0812">Transmembrane</keyword>
<name>A0ABW5WNU4_9FLAO</name>
<dbReference type="PANTHER" id="PTHR30619:SF1">
    <property type="entry name" value="RECOMBINATION PROTEIN 2"/>
    <property type="match status" value="1"/>
</dbReference>
<feature type="transmembrane region" description="Helical" evidence="6">
    <location>
        <begin position="7"/>
        <end position="25"/>
    </location>
</feature>
<dbReference type="EMBL" id="JBHUOV010000001">
    <property type="protein sequence ID" value="MFD2822953.1"/>
    <property type="molecule type" value="Genomic_DNA"/>
</dbReference>